<gene>
    <name evidence="1" type="ORF">LVIROSA_LOCUS30648</name>
</gene>
<keyword evidence="2" id="KW-1185">Reference proteome</keyword>
<reference evidence="1 2" key="1">
    <citation type="submission" date="2022-01" db="EMBL/GenBank/DDBJ databases">
        <authorList>
            <person name="Xiong W."/>
            <person name="Schranz E."/>
        </authorList>
    </citation>
    <scope>NUCLEOTIDE SEQUENCE [LARGE SCALE GENOMIC DNA]</scope>
</reference>
<accession>A0AAU9P4G9</accession>
<dbReference type="EMBL" id="CAKMRJ010005523">
    <property type="protein sequence ID" value="CAH1444843.1"/>
    <property type="molecule type" value="Genomic_DNA"/>
</dbReference>
<name>A0AAU9P4G9_9ASTR</name>
<dbReference type="Proteomes" id="UP001157418">
    <property type="component" value="Unassembled WGS sequence"/>
</dbReference>
<protein>
    <submittedName>
        <fullName evidence="1">Uncharacterized protein</fullName>
    </submittedName>
</protein>
<dbReference type="AlphaFoldDB" id="A0AAU9P4G9"/>
<sequence length="141" mass="16352">MELEPGINILVDYKLEFSFTSTLRLQARQVGLHSSTWVFKREFDLMVSIELGVIAAQTHFSLLYLVVFFQDFLMEDEPKNFIKRKVEFGIKYIKGNNIDMIGLFCLLYRGNNNEEFRGNLVFSNNIKSEQVVLGGNDKDNQ</sequence>
<evidence type="ECO:0000313" key="2">
    <source>
        <dbReference type="Proteomes" id="UP001157418"/>
    </source>
</evidence>
<proteinExistence type="predicted"/>
<organism evidence="1 2">
    <name type="scientific">Lactuca virosa</name>
    <dbReference type="NCBI Taxonomy" id="75947"/>
    <lineage>
        <taxon>Eukaryota</taxon>
        <taxon>Viridiplantae</taxon>
        <taxon>Streptophyta</taxon>
        <taxon>Embryophyta</taxon>
        <taxon>Tracheophyta</taxon>
        <taxon>Spermatophyta</taxon>
        <taxon>Magnoliopsida</taxon>
        <taxon>eudicotyledons</taxon>
        <taxon>Gunneridae</taxon>
        <taxon>Pentapetalae</taxon>
        <taxon>asterids</taxon>
        <taxon>campanulids</taxon>
        <taxon>Asterales</taxon>
        <taxon>Asteraceae</taxon>
        <taxon>Cichorioideae</taxon>
        <taxon>Cichorieae</taxon>
        <taxon>Lactucinae</taxon>
        <taxon>Lactuca</taxon>
    </lineage>
</organism>
<comment type="caution">
    <text evidence="1">The sequence shown here is derived from an EMBL/GenBank/DDBJ whole genome shotgun (WGS) entry which is preliminary data.</text>
</comment>
<evidence type="ECO:0000313" key="1">
    <source>
        <dbReference type="EMBL" id="CAH1444843.1"/>
    </source>
</evidence>